<accession>A0A644ZJW4</accession>
<organism evidence="2">
    <name type="scientific">bioreactor metagenome</name>
    <dbReference type="NCBI Taxonomy" id="1076179"/>
    <lineage>
        <taxon>unclassified sequences</taxon>
        <taxon>metagenomes</taxon>
        <taxon>ecological metagenomes</taxon>
    </lineage>
</organism>
<comment type="caution">
    <text evidence="2">The sequence shown here is derived from an EMBL/GenBank/DDBJ whole genome shotgun (WGS) entry which is preliminary data.</text>
</comment>
<dbReference type="InterPro" id="IPR000595">
    <property type="entry name" value="cNMP-bd_dom"/>
</dbReference>
<dbReference type="InterPro" id="IPR018490">
    <property type="entry name" value="cNMP-bd_dom_sf"/>
</dbReference>
<protein>
    <recommendedName>
        <fullName evidence="1">Cyclic nucleotide-binding domain-containing protein</fullName>
    </recommendedName>
</protein>
<reference evidence="2" key="1">
    <citation type="submission" date="2019-08" db="EMBL/GenBank/DDBJ databases">
        <authorList>
            <person name="Kucharzyk K."/>
            <person name="Murdoch R.W."/>
            <person name="Higgins S."/>
            <person name="Loffler F."/>
        </authorList>
    </citation>
    <scope>NUCLEOTIDE SEQUENCE</scope>
</reference>
<proteinExistence type="predicted"/>
<name>A0A644ZJW4_9ZZZZ</name>
<feature type="domain" description="Cyclic nucleotide-binding" evidence="1">
    <location>
        <begin position="24"/>
        <end position="79"/>
    </location>
</feature>
<dbReference type="PROSITE" id="PS50042">
    <property type="entry name" value="CNMP_BINDING_3"/>
    <property type="match status" value="1"/>
</dbReference>
<gene>
    <name evidence="2" type="ORF">SDC9_85604</name>
</gene>
<evidence type="ECO:0000259" key="1">
    <source>
        <dbReference type="PROSITE" id="PS50042"/>
    </source>
</evidence>
<dbReference type="InterPro" id="IPR014710">
    <property type="entry name" value="RmlC-like_jellyroll"/>
</dbReference>
<dbReference type="SUPFAM" id="SSF51206">
    <property type="entry name" value="cAMP-binding domain-like"/>
    <property type="match status" value="1"/>
</dbReference>
<sequence>MPNKSYTVEKVGSIIKLTEREELIIDQLFSREEVKAGDYLLKMGEVCNKTWLIEKGLLQFNIVEDGEYRTFVFRGEGEFTCRLYSPLSARGRGLVDY</sequence>
<dbReference type="EMBL" id="VSSQ01008479">
    <property type="protein sequence ID" value="MPM38973.1"/>
    <property type="molecule type" value="Genomic_DNA"/>
</dbReference>
<dbReference type="AlphaFoldDB" id="A0A644ZJW4"/>
<dbReference type="Gene3D" id="2.60.120.10">
    <property type="entry name" value="Jelly Rolls"/>
    <property type="match status" value="1"/>
</dbReference>
<evidence type="ECO:0000313" key="2">
    <source>
        <dbReference type="EMBL" id="MPM38973.1"/>
    </source>
</evidence>